<accession>A0A3N6M106</accession>
<dbReference type="Pfam" id="PF00496">
    <property type="entry name" value="SBP_bac_5"/>
    <property type="match status" value="1"/>
</dbReference>
<dbReference type="PANTHER" id="PTHR30290:SF9">
    <property type="entry name" value="OLIGOPEPTIDE-BINDING PROTEIN APPA"/>
    <property type="match status" value="1"/>
</dbReference>
<name>A0A3N6M106_NATCH</name>
<dbReference type="Gene3D" id="3.10.105.10">
    <property type="entry name" value="Dipeptide-binding Protein, Domain 3"/>
    <property type="match status" value="2"/>
</dbReference>
<dbReference type="GO" id="GO:0015833">
    <property type="term" value="P:peptide transport"/>
    <property type="evidence" value="ECO:0007669"/>
    <property type="project" value="TreeGrafter"/>
</dbReference>
<feature type="domain" description="Solute-binding protein family 5" evidence="4">
    <location>
        <begin position="255"/>
        <end position="573"/>
    </location>
</feature>
<comment type="caution">
    <text evidence="5">The sequence shown here is derived from an EMBL/GenBank/DDBJ whole genome shotgun (WGS) entry which is preliminary data.</text>
</comment>
<evidence type="ECO:0000259" key="4">
    <source>
        <dbReference type="Pfam" id="PF00496"/>
    </source>
</evidence>
<dbReference type="AlphaFoldDB" id="A0A3N6M106"/>
<keyword evidence="3" id="KW-0732">Signal</keyword>
<dbReference type="InterPro" id="IPR039424">
    <property type="entry name" value="SBP_5"/>
</dbReference>
<dbReference type="RefSeq" id="WP_124194101.1">
    <property type="nucleotide sequence ID" value="NZ_REGA01000002.1"/>
</dbReference>
<dbReference type="GO" id="GO:1904680">
    <property type="term" value="F:peptide transmembrane transporter activity"/>
    <property type="evidence" value="ECO:0007669"/>
    <property type="project" value="TreeGrafter"/>
</dbReference>
<dbReference type="InterPro" id="IPR000914">
    <property type="entry name" value="SBP_5_dom"/>
</dbReference>
<dbReference type="OrthoDB" id="233597at2157"/>
<organism evidence="5 6">
    <name type="scientific">Natrarchaeobius chitinivorans</name>
    <dbReference type="NCBI Taxonomy" id="1679083"/>
    <lineage>
        <taxon>Archaea</taxon>
        <taxon>Methanobacteriati</taxon>
        <taxon>Methanobacteriota</taxon>
        <taxon>Stenosarchaea group</taxon>
        <taxon>Halobacteria</taxon>
        <taxon>Halobacteriales</taxon>
        <taxon>Natrialbaceae</taxon>
        <taxon>Natrarchaeobius</taxon>
    </lineage>
</organism>
<dbReference type="EMBL" id="REGA01000002">
    <property type="protein sequence ID" value="RQG96983.1"/>
    <property type="molecule type" value="Genomic_DNA"/>
</dbReference>
<evidence type="ECO:0000256" key="2">
    <source>
        <dbReference type="ARBA" id="ARBA00022448"/>
    </source>
</evidence>
<dbReference type="PANTHER" id="PTHR30290">
    <property type="entry name" value="PERIPLASMIC BINDING COMPONENT OF ABC TRANSPORTER"/>
    <property type="match status" value="1"/>
</dbReference>
<keyword evidence="2" id="KW-0813">Transport</keyword>
<proteinExistence type="inferred from homology"/>
<dbReference type="InterPro" id="IPR006311">
    <property type="entry name" value="TAT_signal"/>
</dbReference>
<protein>
    <submittedName>
        <fullName evidence="5">ABC transporter substrate-binding protein</fullName>
    </submittedName>
</protein>
<comment type="similarity">
    <text evidence="1">Belongs to the bacterial solute-binding protein 5 family.</text>
</comment>
<evidence type="ECO:0000313" key="5">
    <source>
        <dbReference type="EMBL" id="RQG96983.1"/>
    </source>
</evidence>
<sequence>MDEGDPTRRNLLAGASGIAASALAGCSERLWTRAENTAPEQVELTIKTVPADDDAAAAKIMSHLRENYQAAGIDATHEPIAKAELYRDILLEGDYDVFVVRHPGFDEYDALFELLHSQFVSGRGWQNPFHYSDVTADEHLESQRTSRGDRHNAMAELVEYLEETAPYTVVVFPHHIGAVSADIPITSSPREPLEFYRILSTETENGPRDGPLEVGVFGEGLTERLNPIIVDRNRIDGLLGLLYDPLVRRRSGESIPWLASDVTWEESGRTSATITLRDGLSWHDGTDIDADDVVFTYRFIQDTSMGDIDGGLPAPRYRGRQTIAENVTRVDSRTVRFSFGNTVRSASTRSLTIPILPEHIWEPRSEVIAQRQTEALVVEDEELIGSGPFELGEVTDTAIQLVPFDEHVFRDSSSDRPFVLDGFSQYSGIRFRIDPNPGAMIDAILDGEIDLTATTIPPGETAPIVAHDEIRLTSVQTDSFYMIGYNVHHSELGNPRFRRVLSRLIDREYTVSELFDGFAQPANSFSSLVGIRDDRWEHRTDPILPQFPGTDGEIDVEQVRTLFEDAGYQYENGSLLE</sequence>
<gene>
    <name evidence="5" type="ORF">EA473_02560</name>
</gene>
<dbReference type="PROSITE" id="PS51318">
    <property type="entry name" value="TAT"/>
    <property type="match status" value="1"/>
</dbReference>
<evidence type="ECO:0000313" key="6">
    <source>
        <dbReference type="Proteomes" id="UP000282323"/>
    </source>
</evidence>
<evidence type="ECO:0000256" key="3">
    <source>
        <dbReference type="ARBA" id="ARBA00022729"/>
    </source>
</evidence>
<evidence type="ECO:0000256" key="1">
    <source>
        <dbReference type="ARBA" id="ARBA00005695"/>
    </source>
</evidence>
<dbReference type="Proteomes" id="UP000282323">
    <property type="component" value="Unassembled WGS sequence"/>
</dbReference>
<keyword evidence="6" id="KW-1185">Reference proteome</keyword>
<dbReference type="Gene3D" id="3.40.190.10">
    <property type="entry name" value="Periplasmic binding protein-like II"/>
    <property type="match status" value="1"/>
</dbReference>
<dbReference type="SUPFAM" id="SSF53850">
    <property type="entry name" value="Periplasmic binding protein-like II"/>
    <property type="match status" value="2"/>
</dbReference>
<reference evidence="5 6" key="1">
    <citation type="submission" date="2018-10" db="EMBL/GenBank/DDBJ databases">
        <title>Natrarchaeobius chitinivorans gen. nov., sp. nov., and Natrarchaeobius haloalkaliphilus sp. nov., alkaliphilic, chitin-utilizing haloarchaea from hypersaline alkaline lakes.</title>
        <authorList>
            <person name="Sorokin D.Y."/>
            <person name="Elcheninov A.G."/>
            <person name="Kostrikina N.A."/>
            <person name="Bale N.J."/>
            <person name="Sinninghe Damste J.S."/>
            <person name="Khijniak T.V."/>
            <person name="Kublanov I.V."/>
            <person name="Toshchakov S.V."/>
        </authorList>
    </citation>
    <scope>NUCLEOTIDE SEQUENCE [LARGE SCALE GENOMIC DNA]</scope>
    <source>
        <strain evidence="5 6">AArcht4T</strain>
    </source>
</reference>